<dbReference type="InParanoid" id="D4H6D9"/>
<evidence type="ECO:0000313" key="4">
    <source>
        <dbReference type="Proteomes" id="UP000002012"/>
    </source>
</evidence>
<dbReference type="Proteomes" id="UP000002012">
    <property type="component" value="Chromosome"/>
</dbReference>
<sequence precursor="true">MNPMTLVGLAFLLICILFILLLIAISKINSLHKKITDVSPNDLYPFMEEMRELVIESERVADKLEDSVRQKEELLEDISSLIDEKLKRLESFEDAPPPVYKPQSGYSEDTYEPAMNHVRQPEKPKGTGIRDKISELVRSGLSDSDIASKLGVSVTEVQIVKRMDLG</sequence>
<dbReference type="KEGG" id="dap:Dacet_2863"/>
<evidence type="ECO:0000256" key="2">
    <source>
        <dbReference type="SAM" id="Phobius"/>
    </source>
</evidence>
<feature type="coiled-coil region" evidence="1">
    <location>
        <begin position="47"/>
        <end position="95"/>
    </location>
</feature>
<reference evidence="3 4" key="1">
    <citation type="journal article" date="2010" name="Stand. Genomic Sci.">
        <title>Complete genome sequence of Denitrovibrio acetiphilus type strain (N2460).</title>
        <authorList>
            <person name="Kiss H."/>
            <person name="Lang E."/>
            <person name="Lapidus A."/>
            <person name="Copeland A."/>
            <person name="Nolan M."/>
            <person name="Glavina Del Rio T."/>
            <person name="Chen F."/>
            <person name="Lucas S."/>
            <person name="Tice H."/>
            <person name="Cheng J.F."/>
            <person name="Han C."/>
            <person name="Goodwin L."/>
            <person name="Pitluck S."/>
            <person name="Liolios K."/>
            <person name="Pati A."/>
            <person name="Ivanova N."/>
            <person name="Mavromatis K."/>
            <person name="Chen A."/>
            <person name="Palaniappan K."/>
            <person name="Land M."/>
            <person name="Hauser L."/>
            <person name="Chang Y.J."/>
            <person name="Jeffries C.D."/>
            <person name="Detter J.C."/>
            <person name="Brettin T."/>
            <person name="Spring S."/>
            <person name="Rohde M."/>
            <person name="Goker M."/>
            <person name="Woyke T."/>
            <person name="Bristow J."/>
            <person name="Eisen J.A."/>
            <person name="Markowitz V."/>
            <person name="Hugenholtz P."/>
            <person name="Kyrpides N.C."/>
            <person name="Klenk H.P."/>
        </authorList>
    </citation>
    <scope>NUCLEOTIDE SEQUENCE [LARGE SCALE GENOMIC DNA]</scope>
    <source>
        <strain evidence="4">DSM 12809 / NBRC 114555 / N2460</strain>
    </source>
</reference>
<gene>
    <name evidence="3" type="ordered locus">Dacet_2863</name>
</gene>
<dbReference type="HOGENOM" id="CLU_136083_0_0_0"/>
<proteinExistence type="predicted"/>
<evidence type="ECO:0000256" key="1">
    <source>
        <dbReference type="SAM" id="Coils"/>
    </source>
</evidence>
<dbReference type="PaxDb" id="522772-Dacet_2863"/>
<dbReference type="eggNOG" id="ENOG50311M4">
    <property type="taxonomic scope" value="Bacteria"/>
</dbReference>
<accession>D4H6D9</accession>
<name>D4H6D9_DENA2</name>
<dbReference type="RefSeq" id="WP_013012100.1">
    <property type="nucleotide sequence ID" value="NC_013943.1"/>
</dbReference>
<dbReference type="STRING" id="522772.Dacet_2863"/>
<feature type="transmembrane region" description="Helical" evidence="2">
    <location>
        <begin position="6"/>
        <end position="25"/>
    </location>
</feature>
<organism evidence="3 4">
    <name type="scientific">Denitrovibrio acetiphilus (strain DSM 12809 / NBRC 114555 / N2460)</name>
    <dbReference type="NCBI Taxonomy" id="522772"/>
    <lineage>
        <taxon>Bacteria</taxon>
        <taxon>Pseudomonadati</taxon>
        <taxon>Deferribacterota</taxon>
        <taxon>Deferribacteres</taxon>
        <taxon>Deferribacterales</taxon>
        <taxon>Geovibrionaceae</taxon>
        <taxon>Denitrovibrio</taxon>
    </lineage>
</organism>
<dbReference type="AlphaFoldDB" id="D4H6D9"/>
<keyword evidence="1" id="KW-0175">Coiled coil</keyword>
<keyword evidence="4" id="KW-1185">Reference proteome</keyword>
<dbReference type="OrthoDB" id="9804256at2"/>
<keyword evidence="2" id="KW-1133">Transmembrane helix</keyword>
<evidence type="ECO:0000313" key="3">
    <source>
        <dbReference type="EMBL" id="ADD69613.1"/>
    </source>
</evidence>
<keyword evidence="2" id="KW-0812">Transmembrane</keyword>
<keyword evidence="2" id="KW-0472">Membrane</keyword>
<protein>
    <submittedName>
        <fullName evidence="3">Uncharacterized protein</fullName>
    </submittedName>
</protein>
<dbReference type="EMBL" id="CP001968">
    <property type="protein sequence ID" value="ADD69613.1"/>
    <property type="molecule type" value="Genomic_DNA"/>
</dbReference>